<reference evidence="1 2" key="1">
    <citation type="submission" date="2017-09" db="EMBL/GenBank/DDBJ databases">
        <title>Large-scale bioinformatics analysis of Bacillus genomes uncovers conserved roles of natural products in bacterial physiology.</title>
        <authorList>
            <consortium name="Agbiome Team Llc"/>
            <person name="Bleich R.M."/>
            <person name="Grubbs K.J."/>
            <person name="Santa Maria K.C."/>
            <person name="Allen S.E."/>
            <person name="Farag S."/>
            <person name="Shank E.A."/>
            <person name="Bowers A."/>
        </authorList>
    </citation>
    <scope>NUCLEOTIDE SEQUENCE [LARGE SCALE GENOMIC DNA]</scope>
    <source>
        <strain evidence="1 2">AFS085496</strain>
    </source>
</reference>
<evidence type="ECO:0000313" key="2">
    <source>
        <dbReference type="Proteomes" id="UP000224003"/>
    </source>
</evidence>
<sequence>MNGFYQFKKFIISELNEKCGIKKEDIGLLDSGCIDLVDDCLEFDFSLRNDDALYTFWHDYRHEVGKIVKNNEQNQEVYKSWGDWSIYEPGN</sequence>
<protein>
    <submittedName>
        <fullName evidence="1">Uncharacterized protein</fullName>
    </submittedName>
</protein>
<dbReference type="AlphaFoldDB" id="A0A9X6WF06"/>
<gene>
    <name evidence="1" type="ORF">COJ15_36260</name>
</gene>
<accession>A0A9X6WF06</accession>
<name>A0A9X6WF06_BACTU</name>
<organism evidence="1 2">
    <name type="scientific">Bacillus thuringiensis</name>
    <dbReference type="NCBI Taxonomy" id="1428"/>
    <lineage>
        <taxon>Bacteria</taxon>
        <taxon>Bacillati</taxon>
        <taxon>Bacillota</taxon>
        <taxon>Bacilli</taxon>
        <taxon>Bacillales</taxon>
        <taxon>Bacillaceae</taxon>
        <taxon>Bacillus</taxon>
        <taxon>Bacillus cereus group</taxon>
    </lineage>
</organism>
<dbReference type="RefSeq" id="WP_098517935.1">
    <property type="nucleotide sequence ID" value="NZ_NUVX01000126.1"/>
</dbReference>
<dbReference type="Proteomes" id="UP000224003">
    <property type="component" value="Unassembled WGS sequence"/>
</dbReference>
<dbReference type="EMBL" id="NUVX01000126">
    <property type="protein sequence ID" value="PFJ24776.1"/>
    <property type="molecule type" value="Genomic_DNA"/>
</dbReference>
<proteinExistence type="predicted"/>
<evidence type="ECO:0000313" key="1">
    <source>
        <dbReference type="EMBL" id="PFJ24776.1"/>
    </source>
</evidence>
<comment type="caution">
    <text evidence="1">The sequence shown here is derived from an EMBL/GenBank/DDBJ whole genome shotgun (WGS) entry which is preliminary data.</text>
</comment>